<accession>A0A1I4TU30</accession>
<evidence type="ECO:0000313" key="2">
    <source>
        <dbReference type="EMBL" id="PKR87685.1"/>
    </source>
</evidence>
<dbReference type="OrthoDB" id="8326226at2"/>
<evidence type="ECO:0000259" key="1">
    <source>
        <dbReference type="Pfam" id="PF07475"/>
    </source>
</evidence>
<dbReference type="Pfam" id="PF07475">
    <property type="entry name" value="Hpr_kinase_C"/>
    <property type="match status" value="1"/>
</dbReference>
<keyword evidence="2" id="KW-0418">Kinase</keyword>
<dbReference type="Gene3D" id="3.40.50.300">
    <property type="entry name" value="P-loop containing nucleotide triphosphate hydrolases"/>
    <property type="match status" value="1"/>
</dbReference>
<feature type="domain" description="HPr kinase/phosphorylase C-terminal" evidence="1">
    <location>
        <begin position="5"/>
        <end position="146"/>
    </location>
</feature>
<sequence>MSPPTVHATAVVIGEIGVLIRGASGTGKSSLAFALVEAARQSGLHAAFVADDRVALSHVNGRLIARCPETIAGLAERRGRGIEGVDHVPAAVIRLIADLVDADAVVRLPEIGEEKAELEGVMVPRQAIPARQTSVSLPLLRAALMEMNKI</sequence>
<name>A0A1I4TU30_9HYPH</name>
<dbReference type="RefSeq" id="WP_101290812.1">
    <property type="nucleotide sequence ID" value="NZ_FOUQ01000006.1"/>
</dbReference>
<protein>
    <submittedName>
        <fullName evidence="2">Serine/threonine protein kinase</fullName>
    </submittedName>
</protein>
<dbReference type="GO" id="GO:0004674">
    <property type="term" value="F:protein serine/threonine kinase activity"/>
    <property type="evidence" value="ECO:0007669"/>
    <property type="project" value="UniProtKB-KW"/>
</dbReference>
<keyword evidence="3" id="KW-1185">Reference proteome</keyword>
<comment type="caution">
    <text evidence="2">The sequence shown here is derived from an EMBL/GenBank/DDBJ whole genome shotgun (WGS) entry which is preliminary data.</text>
</comment>
<organism evidence="2 3">
    <name type="scientific">Pleomorphomonas diazotrophica</name>
    <dbReference type="NCBI Taxonomy" id="1166257"/>
    <lineage>
        <taxon>Bacteria</taxon>
        <taxon>Pseudomonadati</taxon>
        <taxon>Pseudomonadota</taxon>
        <taxon>Alphaproteobacteria</taxon>
        <taxon>Hyphomicrobiales</taxon>
        <taxon>Pleomorphomonadaceae</taxon>
        <taxon>Pleomorphomonas</taxon>
    </lineage>
</organism>
<dbReference type="SUPFAM" id="SSF53795">
    <property type="entry name" value="PEP carboxykinase-like"/>
    <property type="match status" value="1"/>
</dbReference>
<dbReference type="GO" id="GO:0006109">
    <property type="term" value="P:regulation of carbohydrate metabolic process"/>
    <property type="evidence" value="ECO:0007669"/>
    <property type="project" value="InterPro"/>
</dbReference>
<dbReference type="EMBL" id="PJNW01000016">
    <property type="protein sequence ID" value="PKR87685.1"/>
    <property type="molecule type" value="Genomic_DNA"/>
</dbReference>
<dbReference type="Proteomes" id="UP000233491">
    <property type="component" value="Unassembled WGS sequence"/>
</dbReference>
<dbReference type="InterPro" id="IPR011104">
    <property type="entry name" value="Hpr_kin/Pase_C"/>
</dbReference>
<gene>
    <name evidence="2" type="ORF">CXZ10_18335</name>
</gene>
<dbReference type="GO" id="GO:0000155">
    <property type="term" value="F:phosphorelay sensor kinase activity"/>
    <property type="evidence" value="ECO:0007669"/>
    <property type="project" value="InterPro"/>
</dbReference>
<dbReference type="InterPro" id="IPR027417">
    <property type="entry name" value="P-loop_NTPase"/>
</dbReference>
<evidence type="ECO:0000313" key="3">
    <source>
        <dbReference type="Proteomes" id="UP000233491"/>
    </source>
</evidence>
<keyword evidence="2" id="KW-0723">Serine/threonine-protein kinase</keyword>
<dbReference type="CDD" id="cd01918">
    <property type="entry name" value="HprK_C"/>
    <property type="match status" value="1"/>
</dbReference>
<dbReference type="AlphaFoldDB" id="A0A1I4TU30"/>
<reference evidence="2 3" key="1">
    <citation type="submission" date="2017-12" db="EMBL/GenBank/DDBJ databases">
        <title>Anaerobic carbon monoxide metabolism by Pleomorphomonas carboxyditropha sp. nov., a new mesophilic hydrogenogenic carboxidotroph.</title>
        <authorList>
            <person name="Esquivel-Elizondo S."/>
            <person name="Krajmalnik-Brown R."/>
        </authorList>
    </citation>
    <scope>NUCLEOTIDE SEQUENCE [LARGE SCALE GENOMIC DNA]</scope>
    <source>
        <strain evidence="2 3">R5-392</strain>
    </source>
</reference>
<dbReference type="GO" id="GO:0005524">
    <property type="term" value="F:ATP binding"/>
    <property type="evidence" value="ECO:0007669"/>
    <property type="project" value="InterPro"/>
</dbReference>
<keyword evidence="2" id="KW-0808">Transferase</keyword>
<proteinExistence type="predicted"/>